<accession>A0ABN0WIM3</accession>
<reference evidence="2 3" key="1">
    <citation type="journal article" date="2019" name="Int. J. Syst. Evol. Microbiol.">
        <title>The Global Catalogue of Microorganisms (GCM) 10K type strain sequencing project: providing services to taxonomists for standard genome sequencing and annotation.</title>
        <authorList>
            <consortium name="The Broad Institute Genomics Platform"/>
            <consortium name="The Broad Institute Genome Sequencing Center for Infectious Disease"/>
            <person name="Wu L."/>
            <person name="Ma J."/>
        </authorList>
    </citation>
    <scope>NUCLEOTIDE SEQUENCE [LARGE SCALE GENOMIC DNA]</scope>
    <source>
        <strain evidence="2 3">JCM 9731</strain>
    </source>
</reference>
<dbReference type="EMBL" id="BAAADJ010000056">
    <property type="protein sequence ID" value="GAA0339101.1"/>
    <property type="molecule type" value="Genomic_DNA"/>
</dbReference>
<feature type="transmembrane region" description="Helical" evidence="1">
    <location>
        <begin position="7"/>
        <end position="25"/>
    </location>
</feature>
<keyword evidence="1" id="KW-0812">Transmembrane</keyword>
<keyword evidence="1" id="KW-1133">Transmembrane helix</keyword>
<dbReference type="Proteomes" id="UP001500782">
    <property type="component" value="Unassembled WGS sequence"/>
</dbReference>
<proteinExistence type="predicted"/>
<feature type="transmembrane region" description="Helical" evidence="1">
    <location>
        <begin position="60"/>
        <end position="80"/>
    </location>
</feature>
<evidence type="ECO:0000256" key="1">
    <source>
        <dbReference type="SAM" id="Phobius"/>
    </source>
</evidence>
<keyword evidence="1" id="KW-0472">Membrane</keyword>
<evidence type="ECO:0000313" key="3">
    <source>
        <dbReference type="Proteomes" id="UP001500782"/>
    </source>
</evidence>
<protein>
    <submittedName>
        <fullName evidence="2">Uncharacterized protein</fullName>
    </submittedName>
</protein>
<dbReference type="RefSeq" id="WP_343801012.1">
    <property type="nucleotide sequence ID" value="NZ_BAAADJ010000056.1"/>
</dbReference>
<keyword evidence="3" id="KW-1185">Reference proteome</keyword>
<gene>
    <name evidence="2" type="ORF">GCM10008967_31730</name>
</gene>
<comment type="caution">
    <text evidence="2">The sequence shown here is derived from an EMBL/GenBank/DDBJ whole genome shotgun (WGS) entry which is preliminary data.</text>
</comment>
<organism evidence="2 3">
    <name type="scientific">Bacillus carboniphilus</name>
    <dbReference type="NCBI Taxonomy" id="86663"/>
    <lineage>
        <taxon>Bacteria</taxon>
        <taxon>Bacillati</taxon>
        <taxon>Bacillota</taxon>
        <taxon>Bacilli</taxon>
        <taxon>Bacillales</taxon>
        <taxon>Bacillaceae</taxon>
        <taxon>Bacillus</taxon>
    </lineage>
</organism>
<sequence>MNIISRWVIAVVLILLAILLFNKGLELRALGANVDGDGIGVNFLAFEINDRVPEESIPSYAIGFFISSIVPIIISIILVGKNLKSRVKAS</sequence>
<evidence type="ECO:0000313" key="2">
    <source>
        <dbReference type="EMBL" id="GAA0339101.1"/>
    </source>
</evidence>
<name>A0ABN0WIM3_9BACI</name>